<evidence type="ECO:0000313" key="3">
    <source>
        <dbReference type="Proteomes" id="UP000255528"/>
    </source>
</evidence>
<sequence length="213" mass="23932">MKDSFAHSAPKFIQSQATLDLIDILSPYVTYEKIPANRRLYYCLDGVHMCYLIRSGLIKIRRNSDDFVIAFLPVPNLVGVTNLLPESSGLYLELQTESEIATITTAHAHELIANNNAWELLAGHIAKVSSNLLNHEIIMTAPTSYELLRFQLIGLMKEPVNVRKSTSAAKYILERTRLSRSTVMKMLAQLKQGGYIELVDGMLLAVHQLPSKY</sequence>
<dbReference type="GO" id="GO:0003677">
    <property type="term" value="F:DNA binding"/>
    <property type="evidence" value="ECO:0007669"/>
    <property type="project" value="UniProtKB-KW"/>
</dbReference>
<accession>A0A381C7C0</accession>
<dbReference type="InterPro" id="IPR014710">
    <property type="entry name" value="RmlC-like_jellyroll"/>
</dbReference>
<dbReference type="Proteomes" id="UP000255528">
    <property type="component" value="Unassembled WGS sequence"/>
</dbReference>
<evidence type="ECO:0000259" key="1">
    <source>
        <dbReference type="Pfam" id="PF15977"/>
    </source>
</evidence>
<dbReference type="Gene3D" id="2.60.120.10">
    <property type="entry name" value="Jelly Rolls"/>
    <property type="match status" value="1"/>
</dbReference>
<protein>
    <submittedName>
        <fullName evidence="2">Putative DNA-binding transcriptional regulator</fullName>
    </submittedName>
</protein>
<dbReference type="AlphaFoldDB" id="A0A381C7C0"/>
<organism evidence="2 3">
    <name type="scientific">Buttiauxella agrestis</name>
    <dbReference type="NCBI Taxonomy" id="82977"/>
    <lineage>
        <taxon>Bacteria</taxon>
        <taxon>Pseudomonadati</taxon>
        <taxon>Pseudomonadota</taxon>
        <taxon>Gammaproteobacteria</taxon>
        <taxon>Enterobacterales</taxon>
        <taxon>Enterobacteriaceae</taxon>
        <taxon>Buttiauxella</taxon>
    </lineage>
</organism>
<dbReference type="Pfam" id="PF15977">
    <property type="entry name" value="HTH_46"/>
    <property type="match status" value="1"/>
</dbReference>
<feature type="domain" description="IprA winged helix-turn-helix" evidence="1">
    <location>
        <begin position="144"/>
        <end position="211"/>
    </location>
</feature>
<name>A0A381C7C0_9ENTR</name>
<gene>
    <name evidence="2" type="ORF">NCTC12119_02236</name>
</gene>
<dbReference type="InterPro" id="IPR018490">
    <property type="entry name" value="cNMP-bd_dom_sf"/>
</dbReference>
<dbReference type="InterPro" id="IPR041687">
    <property type="entry name" value="HTH_46"/>
</dbReference>
<evidence type="ECO:0000313" key="2">
    <source>
        <dbReference type="EMBL" id="SUW63740.1"/>
    </source>
</evidence>
<reference evidence="2 3" key="1">
    <citation type="submission" date="2018-06" db="EMBL/GenBank/DDBJ databases">
        <authorList>
            <consortium name="Pathogen Informatics"/>
            <person name="Doyle S."/>
        </authorList>
    </citation>
    <scope>NUCLEOTIDE SEQUENCE [LARGE SCALE GENOMIC DNA]</scope>
    <source>
        <strain evidence="2 3">NCTC12119</strain>
    </source>
</reference>
<proteinExistence type="predicted"/>
<dbReference type="EMBL" id="UIGI01000001">
    <property type="protein sequence ID" value="SUW63740.1"/>
    <property type="molecule type" value="Genomic_DNA"/>
</dbReference>
<keyword evidence="2" id="KW-0238">DNA-binding</keyword>
<dbReference type="SUPFAM" id="SSF51206">
    <property type="entry name" value="cAMP-binding domain-like"/>
    <property type="match status" value="1"/>
</dbReference>